<dbReference type="RefSeq" id="WP_149170579.1">
    <property type="nucleotide sequence ID" value="NZ_VTOY01000001.1"/>
</dbReference>
<keyword evidence="2" id="KW-1185">Reference proteome</keyword>
<evidence type="ECO:0000313" key="1">
    <source>
        <dbReference type="EMBL" id="TYZ24960.1"/>
    </source>
</evidence>
<proteinExistence type="predicted"/>
<dbReference type="EMBL" id="VTOY01000001">
    <property type="protein sequence ID" value="TYZ24960.1"/>
    <property type="molecule type" value="Genomic_DNA"/>
</dbReference>
<gene>
    <name evidence="1" type="ORF">FZ040_02675</name>
</gene>
<dbReference type="Proteomes" id="UP000323646">
    <property type="component" value="Unassembled WGS sequence"/>
</dbReference>
<accession>A0A5D6WAX4</accession>
<comment type="caution">
    <text evidence="1">The sequence shown here is derived from an EMBL/GenBank/DDBJ whole genome shotgun (WGS) entry which is preliminary data.</text>
</comment>
<dbReference type="AlphaFoldDB" id="A0A5D6WAX4"/>
<protein>
    <submittedName>
        <fullName evidence="1">Uncharacterized protein</fullName>
    </submittedName>
</protein>
<reference evidence="1 2" key="1">
    <citation type="submission" date="2019-08" db="EMBL/GenBank/DDBJ databases">
        <title>Selenomonas sp. mPRGC5 and Selenomonas sp. mPRGC8 isolated from ruminal fluid of dairy goat (Capra hircus).</title>
        <authorList>
            <person name="Poothong S."/>
            <person name="Nuengjamnong C."/>
            <person name="Tanasupawat S."/>
        </authorList>
    </citation>
    <scope>NUCLEOTIDE SEQUENCE [LARGE SCALE GENOMIC DNA]</scope>
    <source>
        <strain evidence="2">mPRGC5</strain>
    </source>
</reference>
<evidence type="ECO:0000313" key="2">
    <source>
        <dbReference type="Proteomes" id="UP000323646"/>
    </source>
</evidence>
<organism evidence="1 2">
    <name type="scientific">Selenomonas ruminis</name>
    <dbReference type="NCBI Taxonomy" id="2593411"/>
    <lineage>
        <taxon>Bacteria</taxon>
        <taxon>Bacillati</taxon>
        <taxon>Bacillota</taxon>
        <taxon>Negativicutes</taxon>
        <taxon>Selenomonadales</taxon>
        <taxon>Selenomonadaceae</taxon>
        <taxon>Selenomonas</taxon>
    </lineage>
</organism>
<name>A0A5D6WAX4_9FIRM</name>
<sequence length="64" mass="7316">MKESEAKKIADEIIDVLIKNNVCRYEGAWILSNLADAVNAYNFPISRENVKYDFSRAGFDESNE</sequence>